<sequence length="274" mass="31041">MQRPDLATLACVNAECQSFGRTGQGNLTIRKVYGKDNIRLLRCGKCREEFSERRHTALFNTKVSESKAEAIIDHLDEGCSIRSTSRLTKVSKVTVSRLLKTSGRHAQHFHDQEVHDLSPQAVQFDEQWSFVQKKQKNCTPEETHEAGDFWDHTAITPDSKLIVSLVVGKRTKDKTQELVSDTQSRLRKGHLPTLFSDGYEGYEPSILETFGRRYKAPQANLSGRPRLDIIRWPQGLAYAQIIKSTKDKTNDGIHLKVIRGKAKVLHTLSLLGYN</sequence>
<dbReference type="AlphaFoldDB" id="W4LDL8"/>
<evidence type="ECO:0000313" key="2">
    <source>
        <dbReference type="Proteomes" id="UP000019141"/>
    </source>
</evidence>
<proteinExistence type="predicted"/>
<reference evidence="1 2" key="1">
    <citation type="journal article" date="2014" name="Nature">
        <title>An environmental bacterial taxon with a large and distinct metabolic repertoire.</title>
        <authorList>
            <person name="Wilson M.C."/>
            <person name="Mori T."/>
            <person name="Ruckert C."/>
            <person name="Uria A.R."/>
            <person name="Helf M.J."/>
            <person name="Takada K."/>
            <person name="Gernert C."/>
            <person name="Steffens U.A."/>
            <person name="Heycke N."/>
            <person name="Schmitt S."/>
            <person name="Rinke C."/>
            <person name="Helfrich E.J."/>
            <person name="Brachmann A.O."/>
            <person name="Gurgui C."/>
            <person name="Wakimoto T."/>
            <person name="Kracht M."/>
            <person name="Crusemann M."/>
            <person name="Hentschel U."/>
            <person name="Abe I."/>
            <person name="Matsunaga S."/>
            <person name="Kalinowski J."/>
            <person name="Takeyama H."/>
            <person name="Piel J."/>
        </authorList>
    </citation>
    <scope>NUCLEOTIDE SEQUENCE [LARGE SCALE GENOMIC DNA]</scope>
    <source>
        <strain evidence="2">TSY1</strain>
    </source>
</reference>
<name>W4LDL8_ENTF1</name>
<dbReference type="HOGENOM" id="CLU_1017387_0_0_7"/>
<protein>
    <recommendedName>
        <fullName evidence="3">IS1 family transposase</fullName>
    </recommendedName>
</protein>
<evidence type="ECO:0000313" key="1">
    <source>
        <dbReference type="EMBL" id="ETW95406.1"/>
    </source>
</evidence>
<feature type="non-terminal residue" evidence="1">
    <location>
        <position position="274"/>
    </location>
</feature>
<dbReference type="Proteomes" id="UP000019141">
    <property type="component" value="Unassembled WGS sequence"/>
</dbReference>
<organism evidence="1 2">
    <name type="scientific">Entotheonella factor</name>
    <dbReference type="NCBI Taxonomy" id="1429438"/>
    <lineage>
        <taxon>Bacteria</taxon>
        <taxon>Pseudomonadati</taxon>
        <taxon>Nitrospinota/Tectimicrobiota group</taxon>
        <taxon>Candidatus Tectimicrobiota</taxon>
        <taxon>Candidatus Entotheonellia</taxon>
        <taxon>Candidatus Entotheonellales</taxon>
        <taxon>Candidatus Entotheonellaceae</taxon>
        <taxon>Candidatus Entotheonella</taxon>
    </lineage>
</organism>
<evidence type="ECO:0008006" key="3">
    <source>
        <dbReference type="Google" id="ProtNLM"/>
    </source>
</evidence>
<gene>
    <name evidence="1" type="ORF">ETSY1_30730</name>
</gene>
<keyword evidence="2" id="KW-1185">Reference proteome</keyword>
<comment type="caution">
    <text evidence="1">The sequence shown here is derived from an EMBL/GenBank/DDBJ whole genome shotgun (WGS) entry which is preliminary data.</text>
</comment>
<dbReference type="EMBL" id="AZHW01000920">
    <property type="protein sequence ID" value="ETW95406.1"/>
    <property type="molecule type" value="Genomic_DNA"/>
</dbReference>
<accession>W4LDL8</accession>